<evidence type="ECO:0000256" key="2">
    <source>
        <dbReference type="ARBA" id="ARBA00022723"/>
    </source>
</evidence>
<dbReference type="Pfam" id="PF23368">
    <property type="entry name" value="DUF7092"/>
    <property type="match status" value="1"/>
</dbReference>
<evidence type="ECO:0000313" key="11">
    <source>
        <dbReference type="EMBL" id="SCC82768.1"/>
    </source>
</evidence>
<evidence type="ECO:0000256" key="5">
    <source>
        <dbReference type="ARBA" id="ARBA00023049"/>
    </source>
</evidence>
<evidence type="ECO:0000259" key="9">
    <source>
        <dbReference type="Pfam" id="PF23368"/>
    </source>
</evidence>
<evidence type="ECO:0000256" key="4">
    <source>
        <dbReference type="ARBA" id="ARBA00022833"/>
    </source>
</evidence>
<dbReference type="CDD" id="cd07332">
    <property type="entry name" value="M48C_Oma1_like"/>
    <property type="match status" value="1"/>
</dbReference>
<dbReference type="Gene3D" id="3.30.2010.10">
    <property type="entry name" value="Metalloproteases ('zincins'), catalytic domain"/>
    <property type="match status" value="1"/>
</dbReference>
<organism evidence="10 12">
    <name type="scientific">Saliniramus fredricksonii</name>
    <dbReference type="NCBI Taxonomy" id="1653334"/>
    <lineage>
        <taxon>Bacteria</taxon>
        <taxon>Pseudomonadati</taxon>
        <taxon>Pseudomonadota</taxon>
        <taxon>Alphaproteobacteria</taxon>
        <taxon>Hyphomicrobiales</taxon>
        <taxon>Salinarimonadaceae</taxon>
        <taxon>Saliniramus</taxon>
    </lineage>
</organism>
<dbReference type="PANTHER" id="PTHR22726:SF1">
    <property type="entry name" value="METALLOENDOPEPTIDASE OMA1, MITOCHONDRIAL"/>
    <property type="match status" value="1"/>
</dbReference>
<keyword evidence="2" id="KW-0479">Metal-binding</keyword>
<comment type="cofactor">
    <cofactor evidence="6">
        <name>Zn(2+)</name>
        <dbReference type="ChEBI" id="CHEBI:29105"/>
    </cofactor>
    <text evidence="6">Binds 1 zinc ion per subunit.</text>
</comment>
<dbReference type="GO" id="GO:0016020">
    <property type="term" value="C:membrane"/>
    <property type="evidence" value="ECO:0007669"/>
    <property type="project" value="TreeGrafter"/>
</dbReference>
<gene>
    <name evidence="11" type="ORF">GA0071312_3778</name>
    <name evidence="10" type="ORF">HLUCCO17_00250</name>
</gene>
<dbReference type="Proteomes" id="UP000050497">
    <property type="component" value="Unassembled WGS sequence"/>
</dbReference>
<protein>
    <submittedName>
        <fullName evidence="10">Peptidase family M48</fullName>
    </submittedName>
</protein>
<dbReference type="GO" id="GO:0004222">
    <property type="term" value="F:metalloendopeptidase activity"/>
    <property type="evidence" value="ECO:0007669"/>
    <property type="project" value="InterPro"/>
</dbReference>
<keyword evidence="7" id="KW-0472">Membrane</keyword>
<keyword evidence="13" id="KW-1185">Reference proteome</keyword>
<keyword evidence="1 6" id="KW-0645">Protease</keyword>
<feature type="transmembrane region" description="Helical" evidence="7">
    <location>
        <begin position="110"/>
        <end position="133"/>
    </location>
</feature>
<dbReference type="RefSeq" id="WP_083204758.1">
    <property type="nucleotide sequence ID" value="NZ_FMBM01000003.1"/>
</dbReference>
<dbReference type="EMBL" id="LJSX01000001">
    <property type="protein sequence ID" value="KPQ12557.1"/>
    <property type="molecule type" value="Genomic_DNA"/>
</dbReference>
<evidence type="ECO:0000256" key="6">
    <source>
        <dbReference type="RuleBase" id="RU003983"/>
    </source>
</evidence>
<dbReference type="Proteomes" id="UP000182800">
    <property type="component" value="Unassembled WGS sequence"/>
</dbReference>
<dbReference type="OrthoDB" id="9810445at2"/>
<proteinExistence type="inferred from homology"/>
<evidence type="ECO:0000256" key="3">
    <source>
        <dbReference type="ARBA" id="ARBA00022801"/>
    </source>
</evidence>
<evidence type="ECO:0000256" key="7">
    <source>
        <dbReference type="SAM" id="Phobius"/>
    </source>
</evidence>
<dbReference type="InterPro" id="IPR051156">
    <property type="entry name" value="Mito/Outer_Membr_Metalloprot"/>
</dbReference>
<feature type="domain" description="Peptidase M48" evidence="8">
    <location>
        <begin position="173"/>
        <end position="335"/>
    </location>
</feature>
<comment type="similarity">
    <text evidence="6">Belongs to the peptidase M48 family.</text>
</comment>
<keyword evidence="7" id="KW-0812">Transmembrane</keyword>
<dbReference type="EMBL" id="FMBM01000003">
    <property type="protein sequence ID" value="SCC82768.1"/>
    <property type="molecule type" value="Genomic_DNA"/>
</dbReference>
<keyword evidence="5 6" id="KW-0482">Metalloprotease</keyword>
<evidence type="ECO:0000313" key="12">
    <source>
        <dbReference type="Proteomes" id="UP000050497"/>
    </source>
</evidence>
<evidence type="ECO:0000313" key="13">
    <source>
        <dbReference type="Proteomes" id="UP000182800"/>
    </source>
</evidence>
<evidence type="ECO:0000256" key="1">
    <source>
        <dbReference type="ARBA" id="ARBA00022670"/>
    </source>
</evidence>
<dbReference type="PANTHER" id="PTHR22726">
    <property type="entry name" value="METALLOENDOPEPTIDASE OMA1"/>
    <property type="match status" value="1"/>
</dbReference>
<sequence>MPSHSAHEPQCGAGEALPGCYFDGVHAQKQAVMLQLTPDGIGFITQQGEPVFWPSREIHRPSGPDDRLILACGEGGARVHIHDQVARRAVLQHIGARGGWRGGAGEHRRLVFWLIAATVSIMASIVFLIPALADRIAPLVPARAEIRLGEMVDRALRERFDLVTCESEGGDAALAQLTARLTALHDLHVDPQVGVVARDQVNAVALPGGQIYVFAGLLKHVDGPDALAGVIAHEIGHVAHRDGLRNLIRAGGTGFLMGLFFGDFIGGGVMAGLAQASLMASHSRQQELAADRFAAQSLRALGRPTHPFAGFLLDLGAQDDGLFATHPMGEQREGAVRALGETAPVRRSPRAEAATAPLLADAQWSDLRAICDGGAQPGAGADVP</sequence>
<keyword evidence="3 6" id="KW-0378">Hydrolase</keyword>
<evidence type="ECO:0000313" key="10">
    <source>
        <dbReference type="EMBL" id="KPQ12557.1"/>
    </source>
</evidence>
<dbReference type="InterPro" id="IPR055518">
    <property type="entry name" value="DUF7092"/>
</dbReference>
<evidence type="ECO:0000259" key="8">
    <source>
        <dbReference type="Pfam" id="PF01435"/>
    </source>
</evidence>
<comment type="caution">
    <text evidence="10">The sequence shown here is derived from an EMBL/GenBank/DDBJ whole genome shotgun (WGS) entry which is preliminary data.</text>
</comment>
<keyword evidence="4 6" id="KW-0862">Zinc</keyword>
<feature type="domain" description="DUF7092" evidence="9">
    <location>
        <begin position="17"/>
        <end position="92"/>
    </location>
</feature>
<dbReference type="AlphaFoldDB" id="A0A0P8A4K9"/>
<dbReference type="InterPro" id="IPR001915">
    <property type="entry name" value="Peptidase_M48"/>
</dbReference>
<keyword evidence="7" id="KW-1133">Transmembrane helix</keyword>
<name>A0A0P8A4K9_9HYPH</name>
<dbReference type="Pfam" id="PF01435">
    <property type="entry name" value="Peptidase_M48"/>
    <property type="match status" value="1"/>
</dbReference>
<accession>A0A0P8A4K9</accession>
<dbReference type="GO" id="GO:0051603">
    <property type="term" value="P:proteolysis involved in protein catabolic process"/>
    <property type="evidence" value="ECO:0007669"/>
    <property type="project" value="TreeGrafter"/>
</dbReference>
<dbReference type="STRING" id="1653334.GA0071312_3778"/>
<dbReference type="GO" id="GO:0046872">
    <property type="term" value="F:metal ion binding"/>
    <property type="evidence" value="ECO:0007669"/>
    <property type="project" value="UniProtKB-KW"/>
</dbReference>
<reference evidence="11 13" key="2">
    <citation type="submission" date="2016-08" db="EMBL/GenBank/DDBJ databases">
        <authorList>
            <person name="Varghese N."/>
            <person name="Submissions Spin"/>
        </authorList>
    </citation>
    <scope>NUCLEOTIDE SEQUENCE [LARGE SCALE GENOMIC DNA]</scope>
    <source>
        <strain evidence="11 13">HL-109</strain>
    </source>
</reference>
<reference evidence="10 12" key="1">
    <citation type="submission" date="2015-09" db="EMBL/GenBank/DDBJ databases">
        <title>Identification and resolution of microdiversity through metagenomic sequencing of parallel consortia.</title>
        <authorList>
            <person name="Nelson W.C."/>
            <person name="Romine M.F."/>
            <person name="Lindemann S.R."/>
        </authorList>
    </citation>
    <scope>NUCLEOTIDE SEQUENCE [LARGE SCALE GENOMIC DNA]</scope>
    <source>
        <strain evidence="10">HL-109</strain>
    </source>
</reference>